<dbReference type="STRING" id="192903.SAMN04488513_1123"/>
<name>A0A1M6N344_9FLAO</name>
<dbReference type="Pfam" id="PF07676">
    <property type="entry name" value="PD40"/>
    <property type="match status" value="1"/>
</dbReference>
<evidence type="ECO:0000313" key="1">
    <source>
        <dbReference type="EMBL" id="SHJ90141.1"/>
    </source>
</evidence>
<protein>
    <submittedName>
        <fullName evidence="1">WD40-like Beta Propeller Repeat</fullName>
    </submittedName>
</protein>
<accession>A0A1M6N344</accession>
<keyword evidence="2" id="KW-1185">Reference proteome</keyword>
<dbReference type="InterPro" id="IPR011659">
    <property type="entry name" value="WD40"/>
</dbReference>
<reference evidence="2" key="1">
    <citation type="submission" date="2016-11" db="EMBL/GenBank/DDBJ databases">
        <authorList>
            <person name="Varghese N."/>
            <person name="Submissions S."/>
        </authorList>
    </citation>
    <scope>NUCLEOTIDE SEQUENCE [LARGE SCALE GENOMIC DNA]</scope>
    <source>
        <strain evidence="2">DSM 19858</strain>
    </source>
</reference>
<dbReference type="Proteomes" id="UP000184543">
    <property type="component" value="Unassembled WGS sequence"/>
</dbReference>
<organism evidence="1 2">
    <name type="scientific">Pseudozobellia thermophila</name>
    <dbReference type="NCBI Taxonomy" id="192903"/>
    <lineage>
        <taxon>Bacteria</taxon>
        <taxon>Pseudomonadati</taxon>
        <taxon>Bacteroidota</taxon>
        <taxon>Flavobacteriia</taxon>
        <taxon>Flavobacteriales</taxon>
        <taxon>Flavobacteriaceae</taxon>
        <taxon>Pseudozobellia</taxon>
    </lineage>
</organism>
<dbReference type="AlphaFoldDB" id="A0A1M6N344"/>
<dbReference type="EMBL" id="FQYU01000012">
    <property type="protein sequence ID" value="SHJ90141.1"/>
    <property type="molecule type" value="Genomic_DNA"/>
</dbReference>
<sequence length="450" mass="50855">MGQTYEFLLSIGTRVLVNFVDRYKPLIELVMKNSLTCNVFFALAISCYCSTVTAQYSTKSNAVADRQIERKMEHYRILKDQGYTDQEIFEDLGNANFLSENYAAASFWYGQLKESKKGEPLSKSYQKRYLFALKKSGQVADTAALENTDWLAEVKSDYQIRPNTVESFLDRPISERYRELDFQSSNGSFVVDDQKVAEQGLRSVIGDQEDKEHPYKLPVAVSPDGNTAYFSKIVEEKPLYGLFSKKEQVHRIYRAERVNGKWTNIEEVAAAPKHASAKHPAISADGKRLFFASNMPGSFGDFDIYVSEILSDGSLGVAKNLGRKVNTEKNELYPKVVGNKTLFFASEGRRGYGGLDVYMTQVDKKRVDLAMNLGSDINSDDDDFAIAFTSETGKAYVLSNRGSSRNKVERIAFTYAEQEDVADDKNEYNLMEALNSESQIRYTTSIFEDE</sequence>
<evidence type="ECO:0000313" key="2">
    <source>
        <dbReference type="Proteomes" id="UP000184543"/>
    </source>
</evidence>
<gene>
    <name evidence="1" type="ORF">SAMN04488513_1123</name>
</gene>
<dbReference type="SUPFAM" id="SSF82171">
    <property type="entry name" value="DPP6 N-terminal domain-like"/>
    <property type="match status" value="1"/>
</dbReference>
<dbReference type="InterPro" id="IPR011042">
    <property type="entry name" value="6-blade_b-propeller_TolB-like"/>
</dbReference>
<proteinExistence type="predicted"/>
<dbReference type="Gene3D" id="2.120.10.30">
    <property type="entry name" value="TolB, C-terminal domain"/>
    <property type="match status" value="1"/>
</dbReference>